<feature type="signal peptide" evidence="1">
    <location>
        <begin position="1"/>
        <end position="25"/>
    </location>
</feature>
<evidence type="ECO:0000256" key="1">
    <source>
        <dbReference type="SAM" id="SignalP"/>
    </source>
</evidence>
<dbReference type="RefSeq" id="WP_146390153.1">
    <property type="nucleotide sequence ID" value="NZ_SJPK01000002.1"/>
</dbReference>
<dbReference type="EMBL" id="SJPK01000002">
    <property type="protein sequence ID" value="TWT74111.1"/>
    <property type="molecule type" value="Genomic_DNA"/>
</dbReference>
<dbReference type="AlphaFoldDB" id="A0A5C5YHD0"/>
<feature type="chain" id="PRO_5022886433" evidence="1">
    <location>
        <begin position="26"/>
        <end position="489"/>
    </location>
</feature>
<reference evidence="2 3" key="1">
    <citation type="submission" date="2019-02" db="EMBL/GenBank/DDBJ databases">
        <title>Deep-cultivation of Planctomycetes and their phenomic and genomic characterization uncovers novel biology.</title>
        <authorList>
            <person name="Wiegand S."/>
            <person name="Jogler M."/>
            <person name="Boedeker C."/>
            <person name="Pinto D."/>
            <person name="Vollmers J."/>
            <person name="Rivas-Marin E."/>
            <person name="Kohn T."/>
            <person name="Peeters S.H."/>
            <person name="Heuer A."/>
            <person name="Rast P."/>
            <person name="Oberbeckmann S."/>
            <person name="Bunk B."/>
            <person name="Jeske O."/>
            <person name="Meyerdierks A."/>
            <person name="Storesund J.E."/>
            <person name="Kallscheuer N."/>
            <person name="Luecker S."/>
            <person name="Lage O.M."/>
            <person name="Pohl T."/>
            <person name="Merkel B.J."/>
            <person name="Hornburger P."/>
            <person name="Mueller R.-W."/>
            <person name="Bruemmer F."/>
            <person name="Labrenz M."/>
            <person name="Spormann A.M."/>
            <person name="Op Den Camp H."/>
            <person name="Overmann J."/>
            <person name="Amann R."/>
            <person name="Jetten M.S.M."/>
            <person name="Mascher T."/>
            <person name="Medema M.H."/>
            <person name="Devos D.P."/>
            <person name="Kaster A.-K."/>
            <person name="Ovreas L."/>
            <person name="Rohde M."/>
            <person name="Galperin M.Y."/>
            <person name="Jogler C."/>
        </authorList>
    </citation>
    <scope>NUCLEOTIDE SEQUENCE [LARGE SCALE GENOMIC DNA]</scope>
    <source>
        <strain evidence="2 3">CA85</strain>
    </source>
</reference>
<proteinExistence type="predicted"/>
<keyword evidence="3" id="KW-1185">Reference proteome</keyword>
<sequence length="489" mass="53277" precursor="true">MTSFRKRAVAILLVATTLYCTPSRAQEKESKLTELLQRSPAPANSVLYLNIPALNQLTEDAEISTRVTDNIREMWLVSDLDFANLRPRWEAGYATLKVPVDAKQIAATVSGYVDSIVGHDVVWSPRQSYLVPMKENRLGFLRPADRSMLGRWITPGGSVSESSYLSKVSDQPESYLSMMMAADLNHMVSAVPLAAKLKNFDSLQAQPPKTVASILASVRGVSVIIGRESLSQCILAVDFERSPASLTPIASDLLAEILERSGTAAPEVLTWKPKVDGNRLSFQGPISEASLTGILNIFSLLGAAESVSDKLITLSDSPGSEADRVAYTTKHYFDDVTKRVEQIRKHKSQTTGGMAKWNDQQARQIDEMGTLNVDPVMLKYSSDVASLLRGNALNVRQTNIQAGQMKAQQSLSSGSSYNVGGYSGGFYGGGAGYSSSGYYDPNSSSDYQAVTSARAQGAAYADYRSVLSQIDKLTAEIRRTMTDKYQIQF</sequence>
<dbReference type="Proteomes" id="UP000318053">
    <property type="component" value="Unassembled WGS sequence"/>
</dbReference>
<gene>
    <name evidence="2" type="ORF">CA85_09970</name>
</gene>
<dbReference type="OrthoDB" id="258179at2"/>
<evidence type="ECO:0000313" key="3">
    <source>
        <dbReference type="Proteomes" id="UP000318053"/>
    </source>
</evidence>
<organism evidence="2 3">
    <name type="scientific">Allorhodopirellula solitaria</name>
    <dbReference type="NCBI Taxonomy" id="2527987"/>
    <lineage>
        <taxon>Bacteria</taxon>
        <taxon>Pseudomonadati</taxon>
        <taxon>Planctomycetota</taxon>
        <taxon>Planctomycetia</taxon>
        <taxon>Pirellulales</taxon>
        <taxon>Pirellulaceae</taxon>
        <taxon>Allorhodopirellula</taxon>
    </lineage>
</organism>
<accession>A0A5C5YHD0</accession>
<protein>
    <submittedName>
        <fullName evidence="2">Uncharacterized protein</fullName>
    </submittedName>
</protein>
<keyword evidence="1" id="KW-0732">Signal</keyword>
<comment type="caution">
    <text evidence="2">The sequence shown here is derived from an EMBL/GenBank/DDBJ whole genome shotgun (WGS) entry which is preliminary data.</text>
</comment>
<evidence type="ECO:0000313" key="2">
    <source>
        <dbReference type="EMBL" id="TWT74111.1"/>
    </source>
</evidence>
<name>A0A5C5YHD0_9BACT</name>